<evidence type="ECO:0000259" key="1">
    <source>
        <dbReference type="Pfam" id="PF07969"/>
    </source>
</evidence>
<organism evidence="2 3">
    <name type="scientific">Lignipirellula cremea</name>
    <dbReference type="NCBI Taxonomy" id="2528010"/>
    <lineage>
        <taxon>Bacteria</taxon>
        <taxon>Pseudomonadati</taxon>
        <taxon>Planctomycetota</taxon>
        <taxon>Planctomycetia</taxon>
        <taxon>Pirellulales</taxon>
        <taxon>Pirellulaceae</taxon>
        <taxon>Lignipirellula</taxon>
    </lineage>
</organism>
<dbReference type="InterPro" id="IPR050378">
    <property type="entry name" value="Metallo-dep_Hydrolases_sf"/>
</dbReference>
<sequence>MACSVFAIGFALGASQMLAEEPIDADVLLVGGLIYDGSDGEPTVGDVALRDDRIVAVGTFARGKIGLKIDCSGLAVAPGFIDLHNHSDKPILAAETRGNVNYLMQGCTTVVTGNCGFGPVHAAAYYDQIDDDGAGTNVAHLLPHGSLRKEAMGSDQRAPTADELDRLRKLTEAAMRDGVWGMSTGLVYTPGSYAETEEVIELAKIVGRHGGIYASHMRGESAGRLLSSVEELLKIGRRGGLPVHVSHFKAVGEEAWGGLIRQAAALIEDARDAGQVVTADQYPYIAGSGSAHRFIPDWARQGGDKAIDARLADSADRKRIRESIGAKIRQRDDGRRYLISRARHPDWVGQTIAQVALSEQLDPIDVAIDLARHGGRTVVFHIDEGDVRYVMQFPWVATASDGSAMIPGADKPHPRNYGTFPRKLGYYAAREKVLPLGQAVRSCTGLPAEILGLTDRGVLRPGYAADVVVFSSQEILDRATYEDPHRYGAGVHYVFVNGTAAVFQGTPTGALAGKALRHPSKRDTETAPR</sequence>
<dbReference type="Gene3D" id="2.30.40.10">
    <property type="entry name" value="Urease, subunit C, domain 1"/>
    <property type="match status" value="1"/>
</dbReference>
<keyword evidence="2" id="KW-0378">Hydrolase</keyword>
<dbReference type="SUPFAM" id="SSF51338">
    <property type="entry name" value="Composite domain of metallo-dependent hydrolases"/>
    <property type="match status" value="1"/>
</dbReference>
<feature type="domain" description="Amidohydrolase 3" evidence="1">
    <location>
        <begin position="69"/>
        <end position="499"/>
    </location>
</feature>
<gene>
    <name evidence="2" type="primary">dan_1</name>
    <name evidence="2" type="ORF">Pla8534_02180</name>
</gene>
<evidence type="ECO:0000313" key="2">
    <source>
        <dbReference type="EMBL" id="QDU92470.1"/>
    </source>
</evidence>
<dbReference type="Gene3D" id="3.30.1490.130">
    <property type="entry name" value="D-aminoacylase. Domain 3"/>
    <property type="match status" value="1"/>
</dbReference>
<accession>A0A518DKW9</accession>
<dbReference type="Gene3D" id="3.20.20.140">
    <property type="entry name" value="Metal-dependent hydrolases"/>
    <property type="match status" value="1"/>
</dbReference>
<dbReference type="EC" id="3.5.1.81" evidence="2"/>
<protein>
    <submittedName>
        <fullName evidence="2">D-aminoacylase</fullName>
        <ecNumber evidence="2">3.5.1.81</ecNumber>
    </submittedName>
</protein>
<dbReference type="SUPFAM" id="SSF51556">
    <property type="entry name" value="Metallo-dependent hydrolases"/>
    <property type="match status" value="1"/>
</dbReference>
<dbReference type="PANTHER" id="PTHR11647:SF1">
    <property type="entry name" value="COLLAPSIN RESPONSE MEDIATOR PROTEIN"/>
    <property type="match status" value="1"/>
</dbReference>
<dbReference type="GO" id="GO:0047420">
    <property type="term" value="F:N-acyl-D-amino-acid deacylase activity"/>
    <property type="evidence" value="ECO:0007669"/>
    <property type="project" value="UniProtKB-EC"/>
</dbReference>
<dbReference type="InterPro" id="IPR013108">
    <property type="entry name" value="Amidohydro_3"/>
</dbReference>
<dbReference type="Proteomes" id="UP000317648">
    <property type="component" value="Chromosome"/>
</dbReference>
<dbReference type="InterPro" id="IPR032466">
    <property type="entry name" value="Metal_Hydrolase"/>
</dbReference>
<dbReference type="EMBL" id="CP036433">
    <property type="protein sequence ID" value="QDU92470.1"/>
    <property type="molecule type" value="Genomic_DNA"/>
</dbReference>
<name>A0A518DKW9_9BACT</name>
<evidence type="ECO:0000313" key="3">
    <source>
        <dbReference type="Proteomes" id="UP000317648"/>
    </source>
</evidence>
<dbReference type="InterPro" id="IPR011059">
    <property type="entry name" value="Metal-dep_hydrolase_composite"/>
</dbReference>
<proteinExistence type="predicted"/>
<dbReference type="AlphaFoldDB" id="A0A518DKW9"/>
<dbReference type="KEGG" id="lcre:Pla8534_02180"/>
<dbReference type="Pfam" id="PF07969">
    <property type="entry name" value="Amidohydro_3"/>
    <property type="match status" value="1"/>
</dbReference>
<keyword evidence="3" id="KW-1185">Reference proteome</keyword>
<dbReference type="CDD" id="cd01297">
    <property type="entry name" value="D-aminoacylase"/>
    <property type="match status" value="1"/>
</dbReference>
<reference evidence="2 3" key="1">
    <citation type="submission" date="2019-02" db="EMBL/GenBank/DDBJ databases">
        <title>Deep-cultivation of Planctomycetes and their phenomic and genomic characterization uncovers novel biology.</title>
        <authorList>
            <person name="Wiegand S."/>
            <person name="Jogler M."/>
            <person name="Boedeker C."/>
            <person name="Pinto D."/>
            <person name="Vollmers J."/>
            <person name="Rivas-Marin E."/>
            <person name="Kohn T."/>
            <person name="Peeters S.H."/>
            <person name="Heuer A."/>
            <person name="Rast P."/>
            <person name="Oberbeckmann S."/>
            <person name="Bunk B."/>
            <person name="Jeske O."/>
            <person name="Meyerdierks A."/>
            <person name="Storesund J.E."/>
            <person name="Kallscheuer N."/>
            <person name="Luecker S."/>
            <person name="Lage O.M."/>
            <person name="Pohl T."/>
            <person name="Merkel B.J."/>
            <person name="Hornburger P."/>
            <person name="Mueller R.-W."/>
            <person name="Bruemmer F."/>
            <person name="Labrenz M."/>
            <person name="Spormann A.M."/>
            <person name="Op den Camp H."/>
            <person name="Overmann J."/>
            <person name="Amann R."/>
            <person name="Jetten M.S.M."/>
            <person name="Mascher T."/>
            <person name="Medema M.H."/>
            <person name="Devos D.P."/>
            <person name="Kaster A.-K."/>
            <person name="Ovreas L."/>
            <person name="Rohde M."/>
            <person name="Galperin M.Y."/>
            <person name="Jogler C."/>
        </authorList>
    </citation>
    <scope>NUCLEOTIDE SEQUENCE [LARGE SCALE GENOMIC DNA]</scope>
    <source>
        <strain evidence="2 3">Pla85_3_4</strain>
    </source>
</reference>
<dbReference type="PANTHER" id="PTHR11647">
    <property type="entry name" value="HYDRANTOINASE/DIHYDROPYRIMIDINASE FAMILY MEMBER"/>
    <property type="match status" value="1"/>
</dbReference>
<dbReference type="InterPro" id="IPR023100">
    <property type="entry name" value="D-aminoacylase_insert_dom_sf"/>
</dbReference>